<dbReference type="SUPFAM" id="SSF56281">
    <property type="entry name" value="Metallo-hydrolase/oxidoreductase"/>
    <property type="match status" value="1"/>
</dbReference>
<feature type="region of interest" description="Disordered" evidence="1">
    <location>
        <begin position="1"/>
        <end position="195"/>
    </location>
</feature>
<evidence type="ECO:0000256" key="1">
    <source>
        <dbReference type="SAM" id="MobiDB-lite"/>
    </source>
</evidence>
<dbReference type="Gene3D" id="3.60.15.10">
    <property type="entry name" value="Ribonuclease Z/Hydroxyacylglutathione hydrolase-like"/>
    <property type="match status" value="1"/>
</dbReference>
<dbReference type="PANTHER" id="PTHR42951">
    <property type="entry name" value="METALLO-BETA-LACTAMASE DOMAIN-CONTAINING"/>
    <property type="match status" value="1"/>
</dbReference>
<sequence>MTSFSAICGPSTIGSGRLPFSDIRSVTSPTSTRRGRSSTPSGSAIWPAAGCWRLTGGPNRSRSRSSRRAPSACGSRTSTSGSRRTSARSSPSTCRPATRCDCSERVVSGARPAPSRTRDGRGRSSGSSTRRGTDRRAGRSCRHRSAGAGRSGCSRRAGETRSRGRTSALPRRRRPRATRRPYEDSPAHDPPRGEREAIVGASCHRSGKRGPSVLKQVAEGVQVHVSDFLLSNAVVVTGRDGVLLVDPGIQANEMACLAEDLGRSVVAGFSTHPDWDHMLWIPEFGAAPRYATARGAAAAREQLAEPDIKARIKEHLEETGIADQVPLELLGEITGLPVDATTVPWDGPEARILEHQAHAPGHAALFLAESGVLVAGDMLSDVLVPMFDLDAADPIGDYLAALDLLETVEADVVVPGHGNVGEPKGRIEQDRAYVLALRDGRTPDDPRIGPDAEPGWEWVSDVHAGQVQRLQA</sequence>
<organism evidence="3 4">
    <name type="scientific">Paractinoplanes bogorensis</name>
    <dbReference type="NCBI Taxonomy" id="1610840"/>
    <lineage>
        <taxon>Bacteria</taxon>
        <taxon>Bacillati</taxon>
        <taxon>Actinomycetota</taxon>
        <taxon>Actinomycetes</taxon>
        <taxon>Micromonosporales</taxon>
        <taxon>Micromonosporaceae</taxon>
        <taxon>Paractinoplanes</taxon>
    </lineage>
</organism>
<evidence type="ECO:0000313" key="3">
    <source>
        <dbReference type="EMBL" id="MBU2664029.1"/>
    </source>
</evidence>
<dbReference type="SMART" id="SM00849">
    <property type="entry name" value="Lactamase_B"/>
    <property type="match status" value="1"/>
</dbReference>
<name>A0ABS5YKN5_9ACTN</name>
<feature type="compositionally biased region" description="Basic and acidic residues" evidence="1">
    <location>
        <begin position="180"/>
        <end position="195"/>
    </location>
</feature>
<dbReference type="PANTHER" id="PTHR42951:SF22">
    <property type="entry name" value="METALLO BETA-LACTAMASE SUPERFAMILY LIPOPROTEIN"/>
    <property type="match status" value="1"/>
</dbReference>
<dbReference type="EMBL" id="JAHKKG010000003">
    <property type="protein sequence ID" value="MBU2664029.1"/>
    <property type="molecule type" value="Genomic_DNA"/>
</dbReference>
<feature type="domain" description="Metallo-beta-lactamase" evidence="2">
    <location>
        <begin position="230"/>
        <end position="417"/>
    </location>
</feature>
<dbReference type="InterPro" id="IPR050855">
    <property type="entry name" value="NDM-1-like"/>
</dbReference>
<reference evidence="3 4" key="1">
    <citation type="submission" date="2021-06" db="EMBL/GenBank/DDBJ databases">
        <title>Actinoplanes lichenicola sp. nov., and Actinoplanes ovalisporus sp. nov., isolated from lichen in Thailand.</title>
        <authorList>
            <person name="Saeng-In P."/>
            <person name="Kanchanasin P."/>
            <person name="Yuki M."/>
            <person name="Kudo T."/>
            <person name="Ohkuma M."/>
            <person name="Phongsopitanun W."/>
            <person name="Tanasupawat S."/>
        </authorList>
    </citation>
    <scope>NUCLEOTIDE SEQUENCE [LARGE SCALE GENOMIC DNA]</scope>
    <source>
        <strain evidence="3 4">NBRC 110975</strain>
    </source>
</reference>
<evidence type="ECO:0000259" key="2">
    <source>
        <dbReference type="SMART" id="SM00849"/>
    </source>
</evidence>
<keyword evidence="4" id="KW-1185">Reference proteome</keyword>
<proteinExistence type="predicted"/>
<gene>
    <name evidence="3" type="ORF">KOI35_11060</name>
</gene>
<comment type="caution">
    <text evidence="3">The sequence shown here is derived from an EMBL/GenBank/DDBJ whole genome shotgun (WGS) entry which is preliminary data.</text>
</comment>
<dbReference type="InterPro" id="IPR036866">
    <property type="entry name" value="RibonucZ/Hydroxyglut_hydro"/>
</dbReference>
<feature type="compositionally biased region" description="Low complexity" evidence="1">
    <location>
        <begin position="146"/>
        <end position="155"/>
    </location>
</feature>
<feature type="compositionally biased region" description="Low complexity" evidence="1">
    <location>
        <begin position="24"/>
        <end position="43"/>
    </location>
</feature>
<dbReference type="Pfam" id="PF00753">
    <property type="entry name" value="Lactamase_B"/>
    <property type="match status" value="1"/>
</dbReference>
<evidence type="ECO:0000313" key="4">
    <source>
        <dbReference type="Proteomes" id="UP001519654"/>
    </source>
</evidence>
<accession>A0ABS5YKN5</accession>
<feature type="compositionally biased region" description="Basic residues" evidence="1">
    <location>
        <begin position="170"/>
        <end position="179"/>
    </location>
</feature>
<feature type="compositionally biased region" description="Low complexity" evidence="1">
    <location>
        <begin position="68"/>
        <end position="96"/>
    </location>
</feature>
<dbReference type="Proteomes" id="UP001519654">
    <property type="component" value="Unassembled WGS sequence"/>
</dbReference>
<dbReference type="InterPro" id="IPR001279">
    <property type="entry name" value="Metallo-B-lactamas"/>
</dbReference>
<protein>
    <submittedName>
        <fullName evidence="3">MBL fold metallo-hydrolase</fullName>
    </submittedName>
</protein>